<dbReference type="Proteomes" id="UP000242188">
    <property type="component" value="Unassembled WGS sequence"/>
</dbReference>
<feature type="domain" description="Peptidase M20 dimerisation" evidence="2">
    <location>
        <begin position="177"/>
        <end position="265"/>
    </location>
</feature>
<dbReference type="EMBL" id="NEDP02004983">
    <property type="protein sequence ID" value="OWF43934.1"/>
    <property type="molecule type" value="Genomic_DNA"/>
</dbReference>
<dbReference type="CDD" id="cd05672">
    <property type="entry name" value="M20_ACY1L2-like"/>
    <property type="match status" value="1"/>
</dbReference>
<dbReference type="OrthoDB" id="6119954at2759"/>
<dbReference type="PANTHER" id="PTHR30575">
    <property type="entry name" value="PEPTIDASE M20"/>
    <property type="match status" value="1"/>
</dbReference>
<dbReference type="SUPFAM" id="SSF55031">
    <property type="entry name" value="Bacterial exopeptidase dimerisation domain"/>
    <property type="match status" value="1"/>
</dbReference>
<dbReference type="InterPro" id="IPR011650">
    <property type="entry name" value="Peptidase_M20_dimer"/>
</dbReference>
<dbReference type="PIRSF" id="PIRSF037226">
    <property type="entry name" value="Amidohydrolase_ACY1L2_prd"/>
    <property type="match status" value="1"/>
</dbReference>
<dbReference type="InterPro" id="IPR017439">
    <property type="entry name" value="Amidohydrolase"/>
</dbReference>
<proteinExistence type="inferred from homology"/>
<dbReference type="InterPro" id="IPR036264">
    <property type="entry name" value="Bact_exopeptidase_dim_dom"/>
</dbReference>
<gene>
    <name evidence="3" type="ORF">KP79_PYT06618</name>
</gene>
<dbReference type="FunFam" id="3.30.70.360:FF:000004">
    <property type="entry name" value="Peptidase M20 domain-containing protein 2"/>
    <property type="match status" value="1"/>
</dbReference>
<comment type="similarity">
    <text evidence="1">Belongs to the peptidase M20A family.</text>
</comment>
<comment type="caution">
    <text evidence="3">The sequence shown here is derived from an EMBL/GenBank/DDBJ whole genome shotgun (WGS) entry which is preliminary data.</text>
</comment>
<dbReference type="InterPro" id="IPR017144">
    <property type="entry name" value="Xaa-Arg_dipeptidase"/>
</dbReference>
<name>A0A210Q5B8_MIZYE</name>
<dbReference type="NCBIfam" id="TIGR01891">
    <property type="entry name" value="amidohydrolases"/>
    <property type="match status" value="1"/>
</dbReference>
<evidence type="ECO:0000256" key="1">
    <source>
        <dbReference type="PIRNR" id="PIRNR037226"/>
    </source>
</evidence>
<evidence type="ECO:0000259" key="2">
    <source>
        <dbReference type="Pfam" id="PF07687"/>
    </source>
</evidence>
<dbReference type="SUPFAM" id="SSF53187">
    <property type="entry name" value="Zn-dependent exopeptidases"/>
    <property type="match status" value="1"/>
</dbReference>
<sequence>MDAHQLKQLACITIDAAAGDLNELSQQIWSHPETADQEYFAHDVLTRFLKDHGFERVDKKYQLETAFRATYGDSDSEKPHVGLLCEYDALPDIGHACGHNLIAEVGIAAGLALKAVLSQNPSLGKMTILGTPAEEENGGKVRLLKAGAFEGIDFAMMAHPSKYELLKPNYVARKEINFKYTGRESHAAEWPWEGINALDAAVLCYQSISCLRQQMVPGWMVHGVISNGGQRPNIIPGNSQVDYYIRCPTSTELKVFEEKVLKCAEGAASATSCKLEVIQGEEYTSLMTNETMIDLYEKNGTSLGIEFERREKITKKLGGSSDMSDVSHAVPSIHPEFRIGTDFNSHTQEFAPASGSAEAQTNTLKVAKSLAMTAIDIMLDHSLMSKIRKDFEDAREREKNADKI</sequence>
<dbReference type="Pfam" id="PF07687">
    <property type="entry name" value="M20_dimer"/>
    <property type="match status" value="1"/>
</dbReference>
<keyword evidence="4" id="KW-1185">Reference proteome</keyword>
<dbReference type="Gene3D" id="3.30.70.360">
    <property type="match status" value="1"/>
</dbReference>
<dbReference type="InterPro" id="IPR002933">
    <property type="entry name" value="Peptidase_M20"/>
</dbReference>
<accession>A0A210Q5B8</accession>
<dbReference type="PANTHER" id="PTHR30575:SF0">
    <property type="entry name" value="XAA-ARG DIPEPTIDASE"/>
    <property type="match status" value="1"/>
</dbReference>
<dbReference type="AlphaFoldDB" id="A0A210Q5B8"/>
<dbReference type="Gene3D" id="3.40.630.10">
    <property type="entry name" value="Zn peptidases"/>
    <property type="match status" value="1"/>
</dbReference>
<protein>
    <recommendedName>
        <fullName evidence="1">Peptidase M20 domain-containing protein 2</fullName>
    </recommendedName>
</protein>
<dbReference type="GO" id="GO:0016805">
    <property type="term" value="F:dipeptidase activity"/>
    <property type="evidence" value="ECO:0007669"/>
    <property type="project" value="InterPro"/>
</dbReference>
<evidence type="ECO:0000313" key="3">
    <source>
        <dbReference type="EMBL" id="OWF43934.1"/>
    </source>
</evidence>
<reference evidence="3 4" key="1">
    <citation type="journal article" date="2017" name="Nat. Ecol. Evol.">
        <title>Scallop genome provides insights into evolution of bilaterian karyotype and development.</title>
        <authorList>
            <person name="Wang S."/>
            <person name="Zhang J."/>
            <person name="Jiao W."/>
            <person name="Li J."/>
            <person name="Xun X."/>
            <person name="Sun Y."/>
            <person name="Guo X."/>
            <person name="Huan P."/>
            <person name="Dong B."/>
            <person name="Zhang L."/>
            <person name="Hu X."/>
            <person name="Sun X."/>
            <person name="Wang J."/>
            <person name="Zhao C."/>
            <person name="Wang Y."/>
            <person name="Wang D."/>
            <person name="Huang X."/>
            <person name="Wang R."/>
            <person name="Lv J."/>
            <person name="Li Y."/>
            <person name="Zhang Z."/>
            <person name="Liu B."/>
            <person name="Lu W."/>
            <person name="Hui Y."/>
            <person name="Liang J."/>
            <person name="Zhou Z."/>
            <person name="Hou R."/>
            <person name="Li X."/>
            <person name="Liu Y."/>
            <person name="Li H."/>
            <person name="Ning X."/>
            <person name="Lin Y."/>
            <person name="Zhao L."/>
            <person name="Xing Q."/>
            <person name="Dou J."/>
            <person name="Li Y."/>
            <person name="Mao J."/>
            <person name="Guo H."/>
            <person name="Dou H."/>
            <person name="Li T."/>
            <person name="Mu C."/>
            <person name="Jiang W."/>
            <person name="Fu Q."/>
            <person name="Fu X."/>
            <person name="Miao Y."/>
            <person name="Liu J."/>
            <person name="Yu Q."/>
            <person name="Li R."/>
            <person name="Liao H."/>
            <person name="Li X."/>
            <person name="Kong Y."/>
            <person name="Jiang Z."/>
            <person name="Chourrout D."/>
            <person name="Li R."/>
            <person name="Bao Z."/>
        </authorList>
    </citation>
    <scope>NUCLEOTIDE SEQUENCE [LARGE SCALE GENOMIC DNA]</scope>
    <source>
        <strain evidence="3 4">PY_sf001</strain>
    </source>
</reference>
<dbReference type="InterPro" id="IPR052030">
    <property type="entry name" value="Peptidase_M20/M20A_hydrolases"/>
</dbReference>
<organism evidence="3 4">
    <name type="scientific">Mizuhopecten yessoensis</name>
    <name type="common">Japanese scallop</name>
    <name type="synonym">Patinopecten yessoensis</name>
    <dbReference type="NCBI Taxonomy" id="6573"/>
    <lineage>
        <taxon>Eukaryota</taxon>
        <taxon>Metazoa</taxon>
        <taxon>Spiralia</taxon>
        <taxon>Lophotrochozoa</taxon>
        <taxon>Mollusca</taxon>
        <taxon>Bivalvia</taxon>
        <taxon>Autobranchia</taxon>
        <taxon>Pteriomorphia</taxon>
        <taxon>Pectinida</taxon>
        <taxon>Pectinoidea</taxon>
        <taxon>Pectinidae</taxon>
        <taxon>Mizuhopecten</taxon>
    </lineage>
</organism>
<evidence type="ECO:0000313" key="4">
    <source>
        <dbReference type="Proteomes" id="UP000242188"/>
    </source>
</evidence>
<dbReference type="Pfam" id="PF01546">
    <property type="entry name" value="Peptidase_M20"/>
    <property type="match status" value="1"/>
</dbReference>